<keyword evidence="3" id="KW-1185">Reference proteome</keyword>
<organism evidence="2 3">
    <name type="scientific">Phialocephala subalpina</name>
    <dbReference type="NCBI Taxonomy" id="576137"/>
    <lineage>
        <taxon>Eukaryota</taxon>
        <taxon>Fungi</taxon>
        <taxon>Dikarya</taxon>
        <taxon>Ascomycota</taxon>
        <taxon>Pezizomycotina</taxon>
        <taxon>Leotiomycetes</taxon>
        <taxon>Helotiales</taxon>
        <taxon>Mollisiaceae</taxon>
        <taxon>Phialocephala</taxon>
        <taxon>Phialocephala fortinii species complex</taxon>
    </lineage>
</organism>
<dbReference type="AlphaFoldDB" id="A0A1L7WZ19"/>
<protein>
    <submittedName>
        <fullName evidence="2">Uncharacterized protein</fullName>
    </submittedName>
</protein>
<accession>A0A1L7WZ19</accession>
<evidence type="ECO:0000313" key="2">
    <source>
        <dbReference type="EMBL" id="CZR58018.1"/>
    </source>
</evidence>
<feature type="region of interest" description="Disordered" evidence="1">
    <location>
        <begin position="228"/>
        <end position="255"/>
    </location>
</feature>
<reference evidence="2 3" key="1">
    <citation type="submission" date="2016-03" db="EMBL/GenBank/DDBJ databases">
        <authorList>
            <person name="Ploux O."/>
        </authorList>
    </citation>
    <scope>NUCLEOTIDE SEQUENCE [LARGE SCALE GENOMIC DNA]</scope>
    <source>
        <strain evidence="2 3">UAMH 11012</strain>
    </source>
</reference>
<proteinExistence type="predicted"/>
<evidence type="ECO:0000313" key="3">
    <source>
        <dbReference type="Proteomes" id="UP000184330"/>
    </source>
</evidence>
<sequence length="581" mass="65121">MRKHNGENLNHWLRTSSIHCTDGDRDIGHANGSDVLRVRAEFLAFMDRTGYEFTQCAGTCSIGTAILGKRSKSILFDEVREYGETGTRAGHGYCPGAESAYQAMSSSEPGVRTWITSSSVPVSANVPAFRIPHTFVKPGALNSDIALEMEGRAPEEERGLRSRALISASAFYPSLGFRQIGMTSIFGFSLDPRHLSHTIVPAQDSGSIYQPAQGYGNQWVDIVAQPEEEHSLSKGQSSSEEDSLPEEEDSLSEEQLSKKKFPLHHAALDLSDAECVATFKQYAAEGWEKWSLCNNAQDNILHVTAWRFKPLSTRWLLNNVATKNLLKFARNNQGYTPLELLQDPLEIKRTYLKDSFSNVDVSDYFQGFSLDTVECLAALRGLFDIKRIQRLRLEYGCSCGECIGDFISPRMKAIFGFSARAFQATLIDSVDDGTLWLLGFSRLLGHYRGLSETPDIGMLTPKSWVDFRTKQSFRQAFTDIFGHISICLWKNVAPGKNGILWSAEENWKQWLREEGNYVQTVWSRGKIDPALETVLHYAAEQDNNAGNGMFDEVTGEEKASLSVCRNDHEFAFVTRVLEEFF</sequence>
<evidence type="ECO:0000256" key="1">
    <source>
        <dbReference type="SAM" id="MobiDB-lite"/>
    </source>
</evidence>
<name>A0A1L7WZ19_9HELO</name>
<gene>
    <name evidence="2" type="ORF">PAC_07908</name>
</gene>
<feature type="compositionally biased region" description="Acidic residues" evidence="1">
    <location>
        <begin position="239"/>
        <end position="252"/>
    </location>
</feature>
<dbReference type="EMBL" id="FJOG01000011">
    <property type="protein sequence ID" value="CZR58018.1"/>
    <property type="molecule type" value="Genomic_DNA"/>
</dbReference>
<dbReference type="STRING" id="576137.A0A1L7WZ19"/>
<dbReference type="Proteomes" id="UP000184330">
    <property type="component" value="Unassembled WGS sequence"/>
</dbReference>
<dbReference type="OrthoDB" id="508139at2759"/>